<organism evidence="3 4">
    <name type="scientific">Rhabdonatronobacter sediminivivens</name>
    <dbReference type="NCBI Taxonomy" id="2743469"/>
    <lineage>
        <taxon>Bacteria</taxon>
        <taxon>Pseudomonadati</taxon>
        <taxon>Pseudomonadota</taxon>
        <taxon>Alphaproteobacteria</taxon>
        <taxon>Rhodobacterales</taxon>
        <taxon>Paracoccaceae</taxon>
        <taxon>Rhabdonatronobacter</taxon>
    </lineage>
</organism>
<dbReference type="InterPro" id="IPR015813">
    <property type="entry name" value="Pyrv/PenolPyrv_kinase-like_dom"/>
</dbReference>
<dbReference type="RefSeq" id="WP_179907350.1">
    <property type="nucleotide sequence ID" value="NZ_JACBXS010000052.1"/>
</dbReference>
<dbReference type="InterPro" id="IPR040442">
    <property type="entry name" value="Pyrv_kinase-like_dom_sf"/>
</dbReference>
<keyword evidence="4" id="KW-1185">Reference proteome</keyword>
<dbReference type="EMBL" id="JACBXS010000052">
    <property type="protein sequence ID" value="NYS26556.1"/>
    <property type="molecule type" value="Genomic_DNA"/>
</dbReference>
<accession>A0A7Z0L129</accession>
<protein>
    <submittedName>
        <fullName evidence="3">Aldolase</fullName>
    </submittedName>
</protein>
<evidence type="ECO:0000259" key="2">
    <source>
        <dbReference type="Pfam" id="PF03328"/>
    </source>
</evidence>
<evidence type="ECO:0000313" key="4">
    <source>
        <dbReference type="Proteomes" id="UP000529417"/>
    </source>
</evidence>
<name>A0A7Z0L129_9RHOB</name>
<dbReference type="Proteomes" id="UP000529417">
    <property type="component" value="Unassembled WGS sequence"/>
</dbReference>
<proteinExistence type="predicted"/>
<dbReference type="InterPro" id="IPR005000">
    <property type="entry name" value="Aldolase/citrate-lyase_domain"/>
</dbReference>
<comment type="caution">
    <text evidence="3">The sequence shown here is derived from an EMBL/GenBank/DDBJ whole genome shotgun (WGS) entry which is preliminary data.</text>
</comment>
<dbReference type="GO" id="GO:0046872">
    <property type="term" value="F:metal ion binding"/>
    <property type="evidence" value="ECO:0007669"/>
    <property type="project" value="UniProtKB-KW"/>
</dbReference>
<evidence type="ECO:0000313" key="3">
    <source>
        <dbReference type="EMBL" id="NYS26556.1"/>
    </source>
</evidence>
<sequence>MKTLFITAIPEIALHAEGAGVDVIFIDMETRGKAARQGHLDTHKAAHSLADVAALAPRLSRAELMVRVNPPWAGSAQEARNAIAAGATRLMLPMFNHAAEVTAFKQTAGSTPVTLLVETAAALARLPVILPLLGPQDRVHFGLNDLSLDMRLDFLFEVLGGRLLDGPSAQCREAGIAFGIGGVGRVGQGDLPADWILGEHARLGSDWVILSRAFHGRAASLAELQAQIDLSAELCAIRQVADEWLIAPHDALYENHARLARRAAQIARQSENPELSQPEH</sequence>
<dbReference type="Pfam" id="PF03328">
    <property type="entry name" value="HpcH_HpaI"/>
    <property type="match status" value="1"/>
</dbReference>
<dbReference type="Gene3D" id="3.20.20.60">
    <property type="entry name" value="Phosphoenolpyruvate-binding domains"/>
    <property type="match status" value="2"/>
</dbReference>
<reference evidence="3 4" key="1">
    <citation type="journal article" date="2000" name="Arch. Microbiol.">
        <title>Rhodobaca bogoriensis gen. nov. and sp. nov., an alkaliphilic purple nonsulfur bacterium from African Rift Valley soda lakes.</title>
        <authorList>
            <person name="Milford A.D."/>
            <person name="Achenbach L.A."/>
            <person name="Jung D.O."/>
            <person name="Madigan M.T."/>
        </authorList>
    </citation>
    <scope>NUCLEOTIDE SEQUENCE [LARGE SCALE GENOMIC DNA]</scope>
    <source>
        <strain evidence="3 4">2376</strain>
    </source>
</reference>
<keyword evidence="1" id="KW-0479">Metal-binding</keyword>
<dbReference type="AlphaFoldDB" id="A0A7Z0L129"/>
<feature type="domain" description="HpcH/HpaI aldolase/citrate lyase" evidence="2">
    <location>
        <begin position="10"/>
        <end position="152"/>
    </location>
</feature>
<dbReference type="SUPFAM" id="SSF51621">
    <property type="entry name" value="Phosphoenolpyruvate/pyruvate domain"/>
    <property type="match status" value="1"/>
</dbReference>
<gene>
    <name evidence="3" type="ORF">HUK65_16340</name>
</gene>
<evidence type="ECO:0000256" key="1">
    <source>
        <dbReference type="ARBA" id="ARBA00022723"/>
    </source>
</evidence>
<dbReference type="GO" id="GO:0003824">
    <property type="term" value="F:catalytic activity"/>
    <property type="evidence" value="ECO:0007669"/>
    <property type="project" value="InterPro"/>
</dbReference>